<keyword evidence="2" id="KW-1185">Reference proteome</keyword>
<sequence length="131" mass="14335">MCTPIPQTKAVDDGDNKKWTGGTCTVGFQQPESYTVTFGATAKLNEWISASLSVARTTTTGNTYFCNGKDGETACIWVGTHHWKYSAKNTWKPADPRCGRGSGSGNIRMWSPLEGVKGVHYWCGHNSECHD</sequence>
<dbReference type="Proteomes" id="UP000799291">
    <property type="component" value="Unassembled WGS sequence"/>
</dbReference>
<evidence type="ECO:0000313" key="2">
    <source>
        <dbReference type="Proteomes" id="UP000799291"/>
    </source>
</evidence>
<dbReference type="EMBL" id="MU005580">
    <property type="protein sequence ID" value="KAF2684994.1"/>
    <property type="molecule type" value="Genomic_DNA"/>
</dbReference>
<organism evidence="1 2">
    <name type="scientific">Lentithecium fluviatile CBS 122367</name>
    <dbReference type="NCBI Taxonomy" id="1168545"/>
    <lineage>
        <taxon>Eukaryota</taxon>
        <taxon>Fungi</taxon>
        <taxon>Dikarya</taxon>
        <taxon>Ascomycota</taxon>
        <taxon>Pezizomycotina</taxon>
        <taxon>Dothideomycetes</taxon>
        <taxon>Pleosporomycetidae</taxon>
        <taxon>Pleosporales</taxon>
        <taxon>Massarineae</taxon>
        <taxon>Lentitheciaceae</taxon>
        <taxon>Lentithecium</taxon>
    </lineage>
</organism>
<reference evidence="1" key="1">
    <citation type="journal article" date="2020" name="Stud. Mycol.">
        <title>101 Dothideomycetes genomes: a test case for predicting lifestyles and emergence of pathogens.</title>
        <authorList>
            <person name="Haridas S."/>
            <person name="Albert R."/>
            <person name="Binder M."/>
            <person name="Bloem J."/>
            <person name="Labutti K."/>
            <person name="Salamov A."/>
            <person name="Andreopoulos B."/>
            <person name="Baker S."/>
            <person name="Barry K."/>
            <person name="Bills G."/>
            <person name="Bluhm B."/>
            <person name="Cannon C."/>
            <person name="Castanera R."/>
            <person name="Culley D."/>
            <person name="Daum C."/>
            <person name="Ezra D."/>
            <person name="Gonzalez J."/>
            <person name="Henrissat B."/>
            <person name="Kuo A."/>
            <person name="Liang C."/>
            <person name="Lipzen A."/>
            <person name="Lutzoni F."/>
            <person name="Magnuson J."/>
            <person name="Mondo S."/>
            <person name="Nolan M."/>
            <person name="Ohm R."/>
            <person name="Pangilinan J."/>
            <person name="Park H.-J."/>
            <person name="Ramirez L."/>
            <person name="Alfaro M."/>
            <person name="Sun H."/>
            <person name="Tritt A."/>
            <person name="Yoshinaga Y."/>
            <person name="Zwiers L.-H."/>
            <person name="Turgeon B."/>
            <person name="Goodwin S."/>
            <person name="Spatafora J."/>
            <person name="Crous P."/>
            <person name="Grigoriev I."/>
        </authorList>
    </citation>
    <scope>NUCLEOTIDE SEQUENCE</scope>
    <source>
        <strain evidence="1">CBS 122367</strain>
    </source>
</reference>
<accession>A0A6G1J390</accession>
<gene>
    <name evidence="1" type="ORF">K458DRAFT_431239</name>
</gene>
<name>A0A6G1J390_9PLEO</name>
<evidence type="ECO:0000313" key="1">
    <source>
        <dbReference type="EMBL" id="KAF2684994.1"/>
    </source>
</evidence>
<dbReference type="OrthoDB" id="3641682at2759"/>
<dbReference type="AlphaFoldDB" id="A0A6G1J390"/>
<protein>
    <submittedName>
        <fullName evidence="1">Uncharacterized protein</fullName>
    </submittedName>
</protein>
<proteinExistence type="predicted"/>